<protein>
    <submittedName>
        <fullName evidence="1">Uncharacterized protein</fullName>
    </submittedName>
</protein>
<dbReference type="EMBL" id="CP071595">
    <property type="protein sequence ID" value="QSY50187.1"/>
    <property type="molecule type" value="Genomic_DNA"/>
</dbReference>
<dbReference type="Proteomes" id="UP000671836">
    <property type="component" value="Chromosome"/>
</dbReference>
<evidence type="ECO:0000313" key="1">
    <source>
        <dbReference type="EMBL" id="QSY50187.1"/>
    </source>
</evidence>
<sequence>MNSTARCLICRTAITWTGSAGDGFWEHDDLSQDRHQVLPIPVSDSPLGSAVALLDSLLEAEPEHERATSLYEALFALAWTEFELTDGATMGPRITPCLPIGTGASVHTNGSGVLVRLSDAIALLSGASTIHCPQPGCGVRIRYRHVSPAEARRLSALATDHTRHSKEN</sequence>
<proteinExistence type="predicted"/>
<accession>A0ABX7RQB3</accession>
<dbReference type="RefSeq" id="WP_086570620.1">
    <property type="nucleotide sequence ID" value="NZ_CP071595.1"/>
</dbReference>
<evidence type="ECO:0000313" key="2">
    <source>
        <dbReference type="Proteomes" id="UP000671836"/>
    </source>
</evidence>
<reference evidence="1 2" key="1">
    <citation type="submission" date="2021-03" db="EMBL/GenBank/DDBJ databases">
        <title>Streptomyces strains.</title>
        <authorList>
            <person name="Lund M.B."/>
            <person name="Toerring T."/>
        </authorList>
    </citation>
    <scope>NUCLEOTIDE SEQUENCE [LARGE SCALE GENOMIC DNA]</scope>
    <source>
        <strain evidence="1 2">KCC S-1010</strain>
    </source>
</reference>
<name>A0ABX7RQB3_9ACTN</name>
<keyword evidence="2" id="KW-1185">Reference proteome</keyword>
<organism evidence="1 2">
    <name type="scientific">Streptomyces griseocarneus</name>
    <dbReference type="NCBI Taxonomy" id="51201"/>
    <lineage>
        <taxon>Bacteria</taxon>
        <taxon>Bacillati</taxon>
        <taxon>Actinomycetota</taxon>
        <taxon>Actinomycetes</taxon>
        <taxon>Kitasatosporales</taxon>
        <taxon>Streptomycetaceae</taxon>
        <taxon>Streptomyces</taxon>
    </lineage>
</organism>
<gene>
    <name evidence="1" type="ORF">J3S04_03795</name>
</gene>